<gene>
    <name evidence="3" type="primary">cbiG</name>
    <name evidence="3" type="ORF">HWN36_11495</name>
</gene>
<keyword evidence="3" id="KW-0378">Hydrolase</keyword>
<comment type="caution">
    <text evidence="3">The sequence shown here is derived from an EMBL/GenBank/DDBJ whole genome shotgun (WGS) entry which is preliminary data.</text>
</comment>
<evidence type="ECO:0000259" key="2">
    <source>
        <dbReference type="Pfam" id="PF11760"/>
    </source>
</evidence>
<evidence type="ECO:0000259" key="1">
    <source>
        <dbReference type="Pfam" id="PF01890"/>
    </source>
</evidence>
<dbReference type="InterPro" id="IPR002750">
    <property type="entry name" value="CobE/GbiG_C"/>
</dbReference>
<dbReference type="Pfam" id="PF01890">
    <property type="entry name" value="CbiG_C"/>
    <property type="match status" value="1"/>
</dbReference>
<dbReference type="NCBIfam" id="NF004465">
    <property type="entry name" value="PRK05788.1-3"/>
    <property type="match status" value="1"/>
</dbReference>
<evidence type="ECO:0000313" key="3">
    <source>
        <dbReference type="EMBL" id="NVO67913.1"/>
    </source>
</evidence>
<dbReference type="GO" id="GO:0009236">
    <property type="term" value="P:cobalamin biosynthetic process"/>
    <property type="evidence" value="ECO:0007669"/>
    <property type="project" value="InterPro"/>
</dbReference>
<dbReference type="GO" id="GO:0043779">
    <property type="term" value="F:cobalt-precorrin-5A acetaldehyde-lyase activity"/>
    <property type="evidence" value="ECO:0007669"/>
    <property type="project" value="UniProtKB-EC"/>
</dbReference>
<accession>A0A7K4HRK3</accession>
<dbReference type="EMBL" id="JABXWR010000001">
    <property type="protein sequence ID" value="NVO67913.1"/>
    <property type="molecule type" value="Genomic_DNA"/>
</dbReference>
<dbReference type="RefSeq" id="WP_176789513.1">
    <property type="nucleotide sequence ID" value="NZ_JABXWR010000001.1"/>
</dbReference>
<dbReference type="Pfam" id="PF11760">
    <property type="entry name" value="CbiG_N"/>
    <property type="match status" value="1"/>
</dbReference>
<dbReference type="InterPro" id="IPR038029">
    <property type="entry name" value="GbiG_N_sf"/>
</dbReference>
<evidence type="ECO:0000313" key="4">
    <source>
        <dbReference type="Proteomes" id="UP000570823"/>
    </source>
</evidence>
<proteinExistence type="predicted"/>
<dbReference type="AlphaFoldDB" id="A0A7K4HRK3"/>
<dbReference type="Gene3D" id="3.30.420.180">
    <property type="entry name" value="CobE/GbiG C-terminal domain"/>
    <property type="match status" value="1"/>
</dbReference>
<protein>
    <submittedName>
        <fullName evidence="3">Cobalt-precorrin 5A hydrolase</fullName>
        <ecNumber evidence="3">3.7.1.12</ecNumber>
    </submittedName>
</protein>
<dbReference type="SUPFAM" id="SSF159672">
    <property type="entry name" value="CbiG N-terminal domain-like"/>
    <property type="match status" value="1"/>
</dbReference>
<dbReference type="Proteomes" id="UP000570823">
    <property type="component" value="Unassembled WGS sequence"/>
</dbReference>
<reference evidence="3 4" key="1">
    <citation type="submission" date="2020-06" db="EMBL/GenBank/DDBJ databases">
        <title>Methanofollis fontis sp. nov., a methanogen isolated from marine sediments near a cold seep at Four-Way Closure Ridge offshore southwestern Taiwan.</title>
        <authorList>
            <person name="Chen S.-C."/>
            <person name="Teng N.-H."/>
            <person name="Lin Y.-S."/>
            <person name="Lai M.-C."/>
            <person name="Chen H.-H."/>
            <person name="Wang C.-C."/>
        </authorList>
    </citation>
    <scope>NUCLEOTIDE SEQUENCE [LARGE SCALE GENOMIC DNA]</scope>
    <source>
        <strain evidence="3 4">DSM 2702</strain>
    </source>
</reference>
<organism evidence="3 4">
    <name type="scientific">Methanofollis tationis</name>
    <dbReference type="NCBI Taxonomy" id="81417"/>
    <lineage>
        <taxon>Archaea</taxon>
        <taxon>Methanobacteriati</taxon>
        <taxon>Methanobacteriota</taxon>
        <taxon>Stenosarchaea group</taxon>
        <taxon>Methanomicrobia</taxon>
        <taxon>Methanomicrobiales</taxon>
        <taxon>Methanomicrobiaceae</taxon>
        <taxon>Methanofollis</taxon>
    </lineage>
</organism>
<dbReference type="OrthoDB" id="4722at2157"/>
<feature type="domain" description="CobE/GbiG C-terminal" evidence="1">
    <location>
        <begin position="174"/>
        <end position="288"/>
    </location>
</feature>
<dbReference type="Gene3D" id="3.40.50.11220">
    <property type="match status" value="1"/>
</dbReference>
<name>A0A7K4HRK3_9EURY</name>
<dbReference type="PANTHER" id="PTHR37477">
    <property type="entry name" value="COBALT-PRECORRIN-5A HYDROLASE"/>
    <property type="match status" value="1"/>
</dbReference>
<dbReference type="EC" id="3.7.1.12" evidence="3"/>
<dbReference type="InterPro" id="IPR021744">
    <property type="entry name" value="CbiG_N"/>
</dbReference>
<dbReference type="InterPro" id="IPR052553">
    <property type="entry name" value="CbiG_hydrolase"/>
</dbReference>
<keyword evidence="4" id="KW-1185">Reference proteome</keyword>
<dbReference type="SUPFAM" id="SSF159664">
    <property type="entry name" value="CobE/GbiG C-terminal domain-like"/>
    <property type="match status" value="1"/>
</dbReference>
<feature type="domain" description="Cobalamin synthesis G N-terminal" evidence="2">
    <location>
        <begin position="33"/>
        <end position="112"/>
    </location>
</feature>
<dbReference type="PANTHER" id="PTHR37477:SF1">
    <property type="entry name" value="COBALT-PRECORRIN-5A HYDROLASE"/>
    <property type="match status" value="1"/>
</dbReference>
<dbReference type="InterPro" id="IPR036518">
    <property type="entry name" value="CobE/GbiG_C_sf"/>
</dbReference>
<sequence>MKTAVISLRRFAGDAERLAAAVGGEYLPYAPGVFERAFEGYDRVVALMSAGIAVRAIAPLLTSKWRDPPVVVVSPGLGFAVPLVGGHHGANDLAREIASATGAVAVISTATEALGRPCVEGIAAATGTQVINPTSTLPVNVAMLDGDVPVYTVGGPAVVVAGPAVSVLARGGGYVVGVGCRRGVSADAVVSAVRSALEEAGIAADDVLVYATTEKKRDEEGLTRAVADLGGVLVFLPDAVLNQEAPPSPSRAGLIGLSGVAEPAVLALAQRRELVLKKRVYGDVTVAIGR</sequence>